<protein>
    <submittedName>
        <fullName evidence="1">Uncharacterized protein</fullName>
    </submittedName>
</protein>
<dbReference type="Proteomes" id="UP000010471">
    <property type="component" value="Chromosome"/>
</dbReference>
<dbReference type="AlphaFoldDB" id="K9WBW6"/>
<reference evidence="1 2" key="1">
    <citation type="submission" date="2012-06" db="EMBL/GenBank/DDBJ databases">
        <title>Finished chromosome of genome of Microcoleus sp. PCC 7113.</title>
        <authorList>
            <consortium name="US DOE Joint Genome Institute"/>
            <person name="Gugger M."/>
            <person name="Coursin T."/>
            <person name="Rippka R."/>
            <person name="Tandeau De Marsac N."/>
            <person name="Huntemann M."/>
            <person name="Wei C.-L."/>
            <person name="Han J."/>
            <person name="Detter J.C."/>
            <person name="Han C."/>
            <person name="Tapia R."/>
            <person name="Chen A."/>
            <person name="Kyrpides N."/>
            <person name="Mavromatis K."/>
            <person name="Markowitz V."/>
            <person name="Szeto E."/>
            <person name="Ivanova N."/>
            <person name="Pagani I."/>
            <person name="Pati A."/>
            <person name="Goodwin L."/>
            <person name="Nordberg H.P."/>
            <person name="Cantor M.N."/>
            <person name="Hua S.X."/>
            <person name="Woyke T."/>
            <person name="Kerfeld C.A."/>
        </authorList>
    </citation>
    <scope>NUCLEOTIDE SEQUENCE [LARGE SCALE GENOMIC DNA]</scope>
    <source>
        <strain evidence="1 2">PCC 7113</strain>
    </source>
</reference>
<dbReference type="KEGG" id="mic:Mic7113_2055"/>
<keyword evidence="2" id="KW-1185">Reference proteome</keyword>
<evidence type="ECO:0000313" key="2">
    <source>
        <dbReference type="Proteomes" id="UP000010471"/>
    </source>
</evidence>
<gene>
    <name evidence="1" type="ORF">Mic7113_2055</name>
</gene>
<organism evidence="1 2">
    <name type="scientific">Allocoleopsis franciscana PCC 7113</name>
    <dbReference type="NCBI Taxonomy" id="1173027"/>
    <lineage>
        <taxon>Bacteria</taxon>
        <taxon>Bacillati</taxon>
        <taxon>Cyanobacteriota</taxon>
        <taxon>Cyanophyceae</taxon>
        <taxon>Coleofasciculales</taxon>
        <taxon>Coleofasciculaceae</taxon>
        <taxon>Allocoleopsis</taxon>
        <taxon>Allocoleopsis franciscana</taxon>
    </lineage>
</organism>
<dbReference type="EMBL" id="CP003630">
    <property type="protein sequence ID" value="AFZ17880.1"/>
    <property type="molecule type" value="Genomic_DNA"/>
</dbReference>
<name>K9WBW6_9CYAN</name>
<proteinExistence type="predicted"/>
<dbReference type="HOGENOM" id="CLU_114117_0_0_3"/>
<accession>K9WBW6</accession>
<dbReference type="eggNOG" id="ENOG5032FMH">
    <property type="taxonomic scope" value="Bacteria"/>
</dbReference>
<sequence>MLEVFFGSGEEENMTTMTVTDALAELTLLEKRIDSARVALDNNTLIAVVEVGKVPTGFKSRDDHAAQARASLQRVDALIDRRRVIKRAIVLSNASTMVSVAGQEMTVAEAIEMKSFISYYKEVLATITSAYSRTCQEYKVAQARVKERLDKLAMEVLGKNASSEKYESLADSFLAREGVELLDPTNLAEEIARRVTFVEQFESTCDRVLSISNARTMIEIPD</sequence>
<dbReference type="PATRIC" id="fig|1173027.3.peg.2257"/>
<evidence type="ECO:0000313" key="1">
    <source>
        <dbReference type="EMBL" id="AFZ17880.1"/>
    </source>
</evidence>